<gene>
    <name evidence="2" type="ORF">Anapl_04215</name>
</gene>
<evidence type="ECO:0000313" key="3">
    <source>
        <dbReference type="Proteomes" id="UP000296049"/>
    </source>
</evidence>
<feature type="compositionally biased region" description="Basic residues" evidence="1">
    <location>
        <begin position="108"/>
        <end position="117"/>
    </location>
</feature>
<feature type="compositionally biased region" description="Low complexity" evidence="1">
    <location>
        <begin position="232"/>
        <end position="245"/>
    </location>
</feature>
<proteinExistence type="predicted"/>
<evidence type="ECO:0000256" key="1">
    <source>
        <dbReference type="SAM" id="MobiDB-lite"/>
    </source>
</evidence>
<dbReference type="EMBL" id="KB744204">
    <property type="protein sequence ID" value="EOA95706.1"/>
    <property type="molecule type" value="Genomic_DNA"/>
</dbReference>
<dbReference type="AlphaFoldDB" id="R0JFE5"/>
<dbReference type="Proteomes" id="UP000296049">
    <property type="component" value="Unassembled WGS sequence"/>
</dbReference>
<sequence length="343" mass="37386">MPGDRSAPAPCGCRPEHGEHLTGCQCLAFFPIRIEQFYTEGDIKPNEQLNRSFTQAGNQSQNQKLKHQEHLKISFLQIEDKSQAAGCSTSPYSPSPPTASIPQEAVGGRHRGQHRTRPQQEELGQRARGLQALTERQNPRLAQPDTKPASNNFHRDLATEAQPHTWAQSRVREHQQQEGRRRPWKPWGLQAPDQGAGTRGTDPLGVTPPAHGSPRGTDPASSHPPGTGQDFSPSTAANSSSSHKSIQLSPSMGAASTPEHAQCGLIFFQSFDEIADEQRPAAATRCHPCCDPAILEANPPLCEWEHPTPSVAWQALPRCSHTSEGTQPAPGAPRIPGDFRTRI</sequence>
<feature type="region of interest" description="Disordered" evidence="1">
    <location>
        <begin position="84"/>
        <end position="125"/>
    </location>
</feature>
<feature type="compositionally biased region" description="Basic and acidic residues" evidence="1">
    <location>
        <begin position="170"/>
        <end position="181"/>
    </location>
</feature>
<feature type="region of interest" description="Disordered" evidence="1">
    <location>
        <begin position="160"/>
        <end position="257"/>
    </location>
</feature>
<accession>R0JFE5</accession>
<keyword evidence="3" id="KW-1185">Reference proteome</keyword>
<reference evidence="3" key="1">
    <citation type="journal article" date="2013" name="Nat. Genet.">
        <title>The duck genome and transcriptome provide insight into an avian influenza virus reservoir species.</title>
        <authorList>
            <person name="Huang Y."/>
            <person name="Li Y."/>
            <person name="Burt D.W."/>
            <person name="Chen H."/>
            <person name="Zhang Y."/>
            <person name="Qian W."/>
            <person name="Kim H."/>
            <person name="Gan S."/>
            <person name="Zhao Y."/>
            <person name="Li J."/>
            <person name="Yi K."/>
            <person name="Feng H."/>
            <person name="Zhu P."/>
            <person name="Li B."/>
            <person name="Liu Q."/>
            <person name="Fairley S."/>
            <person name="Magor K.E."/>
            <person name="Du Z."/>
            <person name="Hu X."/>
            <person name="Goodman L."/>
            <person name="Tafer H."/>
            <person name="Vignal A."/>
            <person name="Lee T."/>
            <person name="Kim K.W."/>
            <person name="Sheng Z."/>
            <person name="An Y."/>
            <person name="Searle S."/>
            <person name="Herrero J."/>
            <person name="Groenen M.A."/>
            <person name="Crooijmans R.P."/>
            <person name="Faraut T."/>
            <person name="Cai Q."/>
            <person name="Webster R.G."/>
            <person name="Aldridge J.R."/>
            <person name="Warren W.C."/>
            <person name="Bartschat S."/>
            <person name="Kehr S."/>
            <person name="Marz M."/>
            <person name="Stadler P.F."/>
            <person name="Smith J."/>
            <person name="Kraus R.H."/>
            <person name="Zhao Y."/>
            <person name="Ren L."/>
            <person name="Fei J."/>
            <person name="Morisson M."/>
            <person name="Kaiser P."/>
            <person name="Griffin D.K."/>
            <person name="Rao M."/>
            <person name="Pitel F."/>
            <person name="Wang J."/>
            <person name="Li N."/>
        </authorList>
    </citation>
    <scope>NUCLEOTIDE SEQUENCE [LARGE SCALE GENOMIC DNA]</scope>
</reference>
<evidence type="ECO:0000313" key="2">
    <source>
        <dbReference type="EMBL" id="EOA95706.1"/>
    </source>
</evidence>
<protein>
    <submittedName>
        <fullName evidence="2">Uncharacterized protein</fullName>
    </submittedName>
</protein>
<name>R0JFE5_ANAPL</name>
<feature type="region of interest" description="Disordered" evidence="1">
    <location>
        <begin position="320"/>
        <end position="343"/>
    </location>
</feature>
<organism evidence="2 3">
    <name type="scientific">Anas platyrhynchos</name>
    <name type="common">Mallard</name>
    <name type="synonym">Anas boschas</name>
    <dbReference type="NCBI Taxonomy" id="8839"/>
    <lineage>
        <taxon>Eukaryota</taxon>
        <taxon>Metazoa</taxon>
        <taxon>Chordata</taxon>
        <taxon>Craniata</taxon>
        <taxon>Vertebrata</taxon>
        <taxon>Euteleostomi</taxon>
        <taxon>Archelosauria</taxon>
        <taxon>Archosauria</taxon>
        <taxon>Dinosauria</taxon>
        <taxon>Saurischia</taxon>
        <taxon>Theropoda</taxon>
        <taxon>Coelurosauria</taxon>
        <taxon>Aves</taxon>
        <taxon>Neognathae</taxon>
        <taxon>Galloanserae</taxon>
        <taxon>Anseriformes</taxon>
        <taxon>Anatidae</taxon>
        <taxon>Anatinae</taxon>
        <taxon>Anas</taxon>
    </lineage>
</organism>